<dbReference type="EMBL" id="JAUSTY010000026">
    <property type="protein sequence ID" value="MDQ0168270.1"/>
    <property type="molecule type" value="Genomic_DNA"/>
</dbReference>
<organism evidence="2 3">
    <name type="scientific">Caldalkalibacillus horti</name>
    <dbReference type="NCBI Taxonomy" id="77523"/>
    <lineage>
        <taxon>Bacteria</taxon>
        <taxon>Bacillati</taxon>
        <taxon>Bacillota</taxon>
        <taxon>Bacilli</taxon>
        <taxon>Bacillales</taxon>
        <taxon>Bacillaceae</taxon>
        <taxon>Caldalkalibacillus</taxon>
    </lineage>
</organism>
<evidence type="ECO:0000259" key="1">
    <source>
        <dbReference type="Pfam" id="PF02229"/>
    </source>
</evidence>
<dbReference type="Gene3D" id="2.30.31.70">
    <property type="match status" value="1"/>
</dbReference>
<accession>A0ABT9W5Z6</accession>
<dbReference type="InterPro" id="IPR017154">
    <property type="entry name" value="PC4-like"/>
</dbReference>
<reference evidence="2 3" key="1">
    <citation type="submission" date="2023-07" db="EMBL/GenBank/DDBJ databases">
        <title>Genomic Encyclopedia of Type Strains, Phase IV (KMG-IV): sequencing the most valuable type-strain genomes for metagenomic binning, comparative biology and taxonomic classification.</title>
        <authorList>
            <person name="Goeker M."/>
        </authorList>
    </citation>
    <scope>NUCLEOTIDE SEQUENCE [LARGE SCALE GENOMIC DNA]</scope>
    <source>
        <strain evidence="2 3">DSM 12751</strain>
    </source>
</reference>
<sequence>MSQIKFEIEQTLGVLSESGKGWTKELNLISWNGREAKYDLRDWDADHEKMGKGVTLTKEELIALRDLLNQAEL</sequence>
<dbReference type="RefSeq" id="WP_307397878.1">
    <property type="nucleotide sequence ID" value="NZ_BAAADK010000004.1"/>
</dbReference>
<dbReference type="PIRSF" id="PIRSF037246">
    <property type="entry name" value="UCP037246"/>
    <property type="match status" value="1"/>
</dbReference>
<comment type="caution">
    <text evidence="2">The sequence shown here is derived from an EMBL/GenBank/DDBJ whole genome shotgun (WGS) entry which is preliminary data.</text>
</comment>
<feature type="domain" description="Transcriptional coactivator p15 (PC4) C-terminal" evidence="1">
    <location>
        <begin position="20"/>
        <end position="66"/>
    </location>
</feature>
<dbReference type="InterPro" id="IPR003173">
    <property type="entry name" value="PC4_C"/>
</dbReference>
<keyword evidence="3" id="KW-1185">Reference proteome</keyword>
<proteinExistence type="predicted"/>
<dbReference type="Proteomes" id="UP001235840">
    <property type="component" value="Unassembled WGS sequence"/>
</dbReference>
<protein>
    <recommendedName>
        <fullName evidence="1">Transcriptional coactivator p15 (PC4) C-terminal domain-containing protein</fullName>
    </recommendedName>
</protein>
<evidence type="ECO:0000313" key="3">
    <source>
        <dbReference type="Proteomes" id="UP001235840"/>
    </source>
</evidence>
<dbReference type="Pfam" id="PF02229">
    <property type="entry name" value="PC4"/>
    <property type="match status" value="1"/>
</dbReference>
<evidence type="ECO:0000313" key="2">
    <source>
        <dbReference type="EMBL" id="MDQ0168270.1"/>
    </source>
</evidence>
<name>A0ABT9W5Z6_9BACI</name>
<gene>
    <name evidence="2" type="ORF">J2S11_004223</name>
</gene>